<evidence type="ECO:0000256" key="3">
    <source>
        <dbReference type="PIRSR" id="PIRSR617939-1"/>
    </source>
</evidence>
<dbReference type="PANTHER" id="PTHR12935:SF0">
    <property type="entry name" value="GAMMA-GLUTAMYLCYCLOTRANSFERASE"/>
    <property type="match status" value="1"/>
</dbReference>
<dbReference type="Gene3D" id="3.10.490.10">
    <property type="entry name" value="Gamma-glutamyl cyclotransferase-like"/>
    <property type="match status" value="1"/>
</dbReference>
<keyword evidence="5" id="KW-0472">Membrane</keyword>
<dbReference type="AlphaFoldDB" id="A0A5J5EX90"/>
<keyword evidence="5" id="KW-0812">Transmembrane</keyword>
<dbReference type="PANTHER" id="PTHR12935">
    <property type="entry name" value="GAMMA-GLUTAMYLCYCLOTRANSFERASE"/>
    <property type="match status" value="1"/>
</dbReference>
<feature type="transmembrane region" description="Helical" evidence="5">
    <location>
        <begin position="178"/>
        <end position="200"/>
    </location>
</feature>
<gene>
    <name evidence="6" type="ORF">FN846DRAFT_890164</name>
</gene>
<evidence type="ECO:0000256" key="2">
    <source>
        <dbReference type="ARBA" id="ARBA00023239"/>
    </source>
</evidence>
<dbReference type="EMBL" id="VXIS01000089">
    <property type="protein sequence ID" value="KAA8906392.1"/>
    <property type="molecule type" value="Genomic_DNA"/>
</dbReference>
<evidence type="ECO:0000256" key="1">
    <source>
        <dbReference type="ARBA" id="ARBA00012346"/>
    </source>
</evidence>
<evidence type="ECO:0000313" key="6">
    <source>
        <dbReference type="EMBL" id="KAA8906392.1"/>
    </source>
</evidence>
<keyword evidence="2" id="KW-0456">Lyase</keyword>
<dbReference type="Proteomes" id="UP000326924">
    <property type="component" value="Unassembled WGS sequence"/>
</dbReference>
<keyword evidence="7" id="KW-1185">Reference proteome</keyword>
<comment type="caution">
    <text evidence="6">The sequence shown here is derived from an EMBL/GenBank/DDBJ whole genome shotgun (WGS) entry which is preliminary data.</text>
</comment>
<dbReference type="InterPro" id="IPR017939">
    <property type="entry name" value="G-Glutamylcylcotransferase"/>
</dbReference>
<proteinExistence type="predicted"/>
<accession>A0A5J5EX90</accession>
<feature type="binding site" evidence="4">
    <location>
        <position position="140"/>
    </location>
    <ligand>
        <name>substrate</name>
    </ligand>
</feature>
<dbReference type="EC" id="4.3.2.9" evidence="1"/>
<dbReference type="OrthoDB" id="2017317at2759"/>
<dbReference type="Pfam" id="PF13772">
    <property type="entry name" value="AIG2_2"/>
    <property type="match status" value="1"/>
</dbReference>
<name>A0A5J5EX90_9PEZI</name>
<keyword evidence="5" id="KW-1133">Transmembrane helix</keyword>
<organism evidence="6 7">
    <name type="scientific">Sphaerosporella brunnea</name>
    <dbReference type="NCBI Taxonomy" id="1250544"/>
    <lineage>
        <taxon>Eukaryota</taxon>
        <taxon>Fungi</taxon>
        <taxon>Dikarya</taxon>
        <taxon>Ascomycota</taxon>
        <taxon>Pezizomycotina</taxon>
        <taxon>Pezizomycetes</taxon>
        <taxon>Pezizales</taxon>
        <taxon>Pyronemataceae</taxon>
        <taxon>Sphaerosporella</taxon>
    </lineage>
</organism>
<dbReference type="GO" id="GO:0003839">
    <property type="term" value="F:gamma-glutamylcyclotransferase activity"/>
    <property type="evidence" value="ECO:0007669"/>
    <property type="project" value="UniProtKB-EC"/>
</dbReference>
<reference evidence="6 7" key="1">
    <citation type="submission" date="2019-09" db="EMBL/GenBank/DDBJ databases">
        <title>Draft genome of the ectomycorrhizal ascomycete Sphaerosporella brunnea.</title>
        <authorList>
            <consortium name="DOE Joint Genome Institute"/>
            <person name="Benucci G.M."/>
            <person name="Marozzi G."/>
            <person name="Antonielli L."/>
            <person name="Sanchez S."/>
            <person name="Marco P."/>
            <person name="Wang X."/>
            <person name="Falini L.B."/>
            <person name="Barry K."/>
            <person name="Haridas S."/>
            <person name="Lipzen A."/>
            <person name="Labutti K."/>
            <person name="Grigoriev I.V."/>
            <person name="Murat C."/>
            <person name="Martin F."/>
            <person name="Albertini E."/>
            <person name="Donnini D."/>
            <person name="Bonito G."/>
        </authorList>
    </citation>
    <scope>NUCLEOTIDE SEQUENCE [LARGE SCALE GENOMIC DNA]</scope>
    <source>
        <strain evidence="6 7">Sb_GMNB300</strain>
    </source>
</reference>
<dbReference type="InParanoid" id="A0A5J5EX90"/>
<evidence type="ECO:0000256" key="5">
    <source>
        <dbReference type="SAM" id="Phobius"/>
    </source>
</evidence>
<feature type="active site" description="Proton acceptor" evidence="3">
    <location>
        <position position="92"/>
    </location>
</feature>
<evidence type="ECO:0000313" key="7">
    <source>
        <dbReference type="Proteomes" id="UP000326924"/>
    </source>
</evidence>
<sequence>MASQRQKTSSISPTGIRPISATNVVVPSLALTFDLPGIAYLEPRFANVRYVTNAPETENTRLLEKDSGWQGGLIGVVYEITPEDYAKILATEGGGAAYQDVIVETFPIPANSADAEPILAHTLLAPVLHVRGEAQPSKRYLDLIRMGADEHRLPQEYRTWLAGLQEYRRTSWRQSVGAVVWAALWLPLTLTLIVLTKVLAGGDGRAPHWILVLQRGLMTLMWASYDGGFKKMFGDGERTEI</sequence>
<protein>
    <recommendedName>
        <fullName evidence="1">gamma-glutamylcyclotransferase</fullName>
        <ecNumber evidence="1">4.3.2.9</ecNumber>
    </recommendedName>
</protein>
<evidence type="ECO:0000256" key="4">
    <source>
        <dbReference type="PIRSR" id="PIRSR617939-2"/>
    </source>
</evidence>